<keyword evidence="2" id="KW-1185">Reference proteome</keyword>
<name>A0A2Z2NTC0_9GAMM</name>
<reference evidence="1 2" key="1">
    <citation type="submission" date="2016-12" db="EMBL/GenBank/DDBJ databases">
        <authorList>
            <person name="Song W.-J."/>
            <person name="Kurnit D.M."/>
        </authorList>
    </citation>
    <scope>NUCLEOTIDE SEQUENCE [LARGE SCALE GENOMIC DNA]</scope>
    <source>
        <strain evidence="1 2">IMCC3135</strain>
    </source>
</reference>
<dbReference type="AlphaFoldDB" id="A0A2Z2NTC0"/>
<dbReference type="KEGG" id="gai:IMCC3135_01225"/>
<evidence type="ECO:0000313" key="2">
    <source>
        <dbReference type="Proteomes" id="UP000250079"/>
    </source>
</evidence>
<sequence>MKCGSCQYFADYTDLRLGLRCMNKMNSPIKGDFMILDDDKSSCSHDKAYSPENLFEWDENKNRKM</sequence>
<accession>A0A2Z2NTC0</accession>
<dbReference type="Proteomes" id="UP000250079">
    <property type="component" value="Chromosome"/>
</dbReference>
<organism evidence="1 2">
    <name type="scientific">Granulosicoccus antarcticus IMCC3135</name>
    <dbReference type="NCBI Taxonomy" id="1192854"/>
    <lineage>
        <taxon>Bacteria</taxon>
        <taxon>Pseudomonadati</taxon>
        <taxon>Pseudomonadota</taxon>
        <taxon>Gammaproteobacteria</taxon>
        <taxon>Chromatiales</taxon>
        <taxon>Granulosicoccaceae</taxon>
        <taxon>Granulosicoccus</taxon>
    </lineage>
</organism>
<dbReference type="EMBL" id="CP018632">
    <property type="protein sequence ID" value="ASJ70364.1"/>
    <property type="molecule type" value="Genomic_DNA"/>
</dbReference>
<protein>
    <submittedName>
        <fullName evidence="1">Uncharacterized protein</fullName>
    </submittedName>
</protein>
<proteinExistence type="predicted"/>
<evidence type="ECO:0000313" key="1">
    <source>
        <dbReference type="EMBL" id="ASJ70364.1"/>
    </source>
</evidence>
<gene>
    <name evidence="1" type="ORF">IMCC3135_01225</name>
</gene>